<proteinExistence type="predicted"/>
<dbReference type="EMBL" id="CAJJDO010000188">
    <property type="protein sequence ID" value="CAD8213851.1"/>
    <property type="molecule type" value="Genomic_DNA"/>
</dbReference>
<dbReference type="Proteomes" id="UP000689195">
    <property type="component" value="Unassembled WGS sequence"/>
</dbReference>
<accession>A0A8S1YKA6</accession>
<comment type="caution">
    <text evidence="1">The sequence shown here is derived from an EMBL/GenBank/DDBJ whole genome shotgun (WGS) entry which is preliminary data.</text>
</comment>
<keyword evidence="2" id="KW-1185">Reference proteome</keyword>
<dbReference type="AlphaFoldDB" id="A0A8S1YKA6"/>
<organism evidence="1 2">
    <name type="scientific">Paramecium pentaurelia</name>
    <dbReference type="NCBI Taxonomy" id="43138"/>
    <lineage>
        <taxon>Eukaryota</taxon>
        <taxon>Sar</taxon>
        <taxon>Alveolata</taxon>
        <taxon>Ciliophora</taxon>
        <taxon>Intramacronucleata</taxon>
        <taxon>Oligohymenophorea</taxon>
        <taxon>Peniculida</taxon>
        <taxon>Parameciidae</taxon>
        <taxon>Paramecium</taxon>
    </lineage>
</organism>
<evidence type="ECO:0000313" key="1">
    <source>
        <dbReference type="EMBL" id="CAD8213851.1"/>
    </source>
</evidence>
<reference evidence="1" key="1">
    <citation type="submission" date="2021-01" db="EMBL/GenBank/DDBJ databases">
        <authorList>
            <consortium name="Genoscope - CEA"/>
            <person name="William W."/>
        </authorList>
    </citation>
    <scope>NUCLEOTIDE SEQUENCE</scope>
</reference>
<evidence type="ECO:0000313" key="2">
    <source>
        <dbReference type="Proteomes" id="UP000689195"/>
    </source>
</evidence>
<sequence length="49" mass="5860">MKQLDAFYQDDSNQIQQEETTGVLQYENDQLFKPHQGNNCMFRFYNGQP</sequence>
<protein>
    <submittedName>
        <fullName evidence="1">Uncharacterized protein</fullName>
    </submittedName>
</protein>
<gene>
    <name evidence="1" type="ORF">PPENT_87.1.T1880005</name>
</gene>
<name>A0A8S1YKA6_9CILI</name>